<evidence type="ECO:0000313" key="2">
    <source>
        <dbReference type="EMBL" id="MBW4657333.1"/>
    </source>
</evidence>
<keyword evidence="2" id="KW-0269">Exonuclease</keyword>
<dbReference type="InterPro" id="IPR036397">
    <property type="entry name" value="RNaseH_sf"/>
</dbReference>
<comment type="caution">
    <text evidence="2">The sequence shown here is derived from an EMBL/GenBank/DDBJ whole genome shotgun (WGS) entry which is preliminary data.</text>
</comment>
<dbReference type="Gene3D" id="3.30.420.10">
    <property type="entry name" value="Ribonuclease H-like superfamily/Ribonuclease H"/>
    <property type="match status" value="1"/>
</dbReference>
<evidence type="ECO:0000259" key="1">
    <source>
        <dbReference type="SMART" id="SM00479"/>
    </source>
</evidence>
<protein>
    <submittedName>
        <fullName evidence="2">3'-5' exonuclease</fullName>
    </submittedName>
</protein>
<dbReference type="InterPro" id="IPR013520">
    <property type="entry name" value="Ribonucl_H"/>
</dbReference>
<dbReference type="PANTHER" id="PTHR30231:SF42">
    <property type="entry name" value="EXONUCLEASE"/>
    <property type="match status" value="1"/>
</dbReference>
<dbReference type="GO" id="GO:0003676">
    <property type="term" value="F:nucleic acid binding"/>
    <property type="evidence" value="ECO:0007669"/>
    <property type="project" value="InterPro"/>
</dbReference>
<reference evidence="2" key="2">
    <citation type="journal article" date="2022" name="Microbiol. Resour. Announc.">
        <title>Metagenome Sequencing to Explore Phylogenomics of Terrestrial Cyanobacteria.</title>
        <authorList>
            <person name="Ward R.D."/>
            <person name="Stajich J.E."/>
            <person name="Johansen J.R."/>
            <person name="Huntemann M."/>
            <person name="Clum A."/>
            <person name="Foster B."/>
            <person name="Foster B."/>
            <person name="Roux S."/>
            <person name="Palaniappan K."/>
            <person name="Varghese N."/>
            <person name="Mukherjee S."/>
            <person name="Reddy T.B.K."/>
            <person name="Daum C."/>
            <person name="Copeland A."/>
            <person name="Chen I.A."/>
            <person name="Ivanova N.N."/>
            <person name="Kyrpides N.C."/>
            <person name="Shapiro N."/>
            <person name="Eloe-Fadrosh E.A."/>
            <person name="Pietrasiak N."/>
        </authorList>
    </citation>
    <scope>NUCLEOTIDE SEQUENCE</scope>
    <source>
        <strain evidence="2">UHER 2000/2452</strain>
    </source>
</reference>
<reference evidence="2" key="1">
    <citation type="submission" date="2021-05" db="EMBL/GenBank/DDBJ databases">
        <authorList>
            <person name="Pietrasiak N."/>
            <person name="Ward R."/>
            <person name="Stajich J.E."/>
            <person name="Kurbessoian T."/>
        </authorList>
    </citation>
    <scope>NUCLEOTIDE SEQUENCE</scope>
    <source>
        <strain evidence="2">UHER 2000/2452</strain>
    </source>
</reference>
<gene>
    <name evidence="2" type="ORF">KME15_01555</name>
</gene>
<proteinExistence type="predicted"/>
<dbReference type="EMBL" id="JAHHHD010000001">
    <property type="protein sequence ID" value="MBW4657333.1"/>
    <property type="molecule type" value="Genomic_DNA"/>
</dbReference>
<dbReference type="GO" id="GO:0008408">
    <property type="term" value="F:3'-5' exonuclease activity"/>
    <property type="evidence" value="ECO:0007669"/>
    <property type="project" value="TreeGrafter"/>
</dbReference>
<dbReference type="Proteomes" id="UP000757435">
    <property type="component" value="Unassembled WGS sequence"/>
</dbReference>
<dbReference type="CDD" id="cd06130">
    <property type="entry name" value="DNA_pol_III_epsilon_like"/>
    <property type="match status" value="1"/>
</dbReference>
<dbReference type="SMART" id="SM00479">
    <property type="entry name" value="EXOIII"/>
    <property type="match status" value="1"/>
</dbReference>
<evidence type="ECO:0000313" key="3">
    <source>
        <dbReference type="Proteomes" id="UP000757435"/>
    </source>
</evidence>
<dbReference type="AlphaFoldDB" id="A0A951Q9Q0"/>
<accession>A0A951Q9Q0</accession>
<sequence>MTNFLALDFETANRSANSACAIGLVRVENDQIVEQSHFLIRPPQRWFEFTNIHGICWEDVAEQPDFGELWSVLAQHLSGVDFIAAHNAPFDRRVLYACCETYGISKPAQEFLCTVQLARRVWQIHPTKLPNVCARLNISLDHHQALSDASACAQIVIAARQVTGSSIAGASSALPSSFNSSLN</sequence>
<keyword evidence="2" id="KW-0378">Hydrolase</keyword>
<feature type="domain" description="Exonuclease" evidence="1">
    <location>
        <begin position="3"/>
        <end position="165"/>
    </location>
</feature>
<dbReference type="Pfam" id="PF00929">
    <property type="entry name" value="RNase_T"/>
    <property type="match status" value="1"/>
</dbReference>
<dbReference type="PANTHER" id="PTHR30231">
    <property type="entry name" value="DNA POLYMERASE III SUBUNIT EPSILON"/>
    <property type="match status" value="1"/>
</dbReference>
<name>A0A951Q9Q0_9CYAN</name>
<organism evidence="2 3">
    <name type="scientific">Drouetiella hepatica Uher 2000/2452</name>
    <dbReference type="NCBI Taxonomy" id="904376"/>
    <lineage>
        <taxon>Bacteria</taxon>
        <taxon>Bacillati</taxon>
        <taxon>Cyanobacteriota</taxon>
        <taxon>Cyanophyceae</taxon>
        <taxon>Oculatellales</taxon>
        <taxon>Oculatellaceae</taxon>
        <taxon>Drouetiella</taxon>
    </lineage>
</organism>
<keyword evidence="2" id="KW-0540">Nuclease</keyword>
<dbReference type="GO" id="GO:0005829">
    <property type="term" value="C:cytosol"/>
    <property type="evidence" value="ECO:0007669"/>
    <property type="project" value="TreeGrafter"/>
</dbReference>
<dbReference type="InterPro" id="IPR012337">
    <property type="entry name" value="RNaseH-like_sf"/>
</dbReference>
<dbReference type="SUPFAM" id="SSF53098">
    <property type="entry name" value="Ribonuclease H-like"/>
    <property type="match status" value="1"/>
</dbReference>